<dbReference type="STRING" id="298654.FraEuI1c_1269"/>
<dbReference type="AlphaFoldDB" id="E3J2G9"/>
<sequence precursor="true">MRRMAFYKPHLVAALIMAVGIAGCGGSSSPSKRVKIDRAAVNGGTLLIGVSYACPAGTPGTISLEAAVGFSGGFGAPQSAVCDGTEHQADIPATGGGQRGDKIDVVVNLNSTTVLTSGYAPTDPGVPAVPGLDRVEHLASDGETVTLS</sequence>
<keyword evidence="2" id="KW-1185">Reference proteome</keyword>
<gene>
    <name evidence="1" type="ordered locus">FraEuI1c_1269</name>
</gene>
<dbReference type="EMBL" id="CP002299">
    <property type="protein sequence ID" value="ADP79341.1"/>
    <property type="molecule type" value="Genomic_DNA"/>
</dbReference>
<evidence type="ECO:0000313" key="2">
    <source>
        <dbReference type="Proteomes" id="UP000002484"/>
    </source>
</evidence>
<dbReference type="Proteomes" id="UP000002484">
    <property type="component" value="Chromosome"/>
</dbReference>
<dbReference type="PROSITE" id="PS51257">
    <property type="entry name" value="PROKAR_LIPOPROTEIN"/>
    <property type="match status" value="1"/>
</dbReference>
<dbReference type="HOGENOM" id="CLU_1756147_0_0_11"/>
<protein>
    <recommendedName>
        <fullName evidence="3">Lipoprotein</fullName>
    </recommendedName>
</protein>
<evidence type="ECO:0000313" key="1">
    <source>
        <dbReference type="EMBL" id="ADP79341.1"/>
    </source>
</evidence>
<dbReference type="RefSeq" id="WP_013422462.1">
    <property type="nucleotide sequence ID" value="NC_014666.1"/>
</dbReference>
<evidence type="ECO:0008006" key="3">
    <source>
        <dbReference type="Google" id="ProtNLM"/>
    </source>
</evidence>
<name>E3J2G9_PSEI1</name>
<dbReference type="InParanoid" id="E3J2G9"/>
<organism evidence="1 2">
    <name type="scientific">Pseudofrankia inefficax (strain DSM 45817 / CECT 9037 / DDB 130130 / EuI1c)</name>
    <name type="common">Frankia inefficax</name>
    <dbReference type="NCBI Taxonomy" id="298654"/>
    <lineage>
        <taxon>Bacteria</taxon>
        <taxon>Bacillati</taxon>
        <taxon>Actinomycetota</taxon>
        <taxon>Actinomycetes</taxon>
        <taxon>Frankiales</taxon>
        <taxon>Frankiaceae</taxon>
        <taxon>Pseudofrankia</taxon>
    </lineage>
</organism>
<dbReference type="KEGG" id="fri:FraEuI1c_1269"/>
<reference evidence="1 2" key="1">
    <citation type="submission" date="2010-10" db="EMBL/GenBank/DDBJ databases">
        <title>Complete sequence of Frankia sp. EuI1c.</title>
        <authorList>
            <consortium name="US DOE Joint Genome Institute"/>
            <person name="Lucas S."/>
            <person name="Copeland A."/>
            <person name="Lapidus A."/>
            <person name="Cheng J.-F."/>
            <person name="Bruce D."/>
            <person name="Goodwin L."/>
            <person name="Pitluck S."/>
            <person name="Chertkov O."/>
            <person name="Detter J.C."/>
            <person name="Han C."/>
            <person name="Tapia R."/>
            <person name="Land M."/>
            <person name="Hauser L."/>
            <person name="Jeffries C."/>
            <person name="Kyrpides N."/>
            <person name="Ivanova N."/>
            <person name="Mikhailova N."/>
            <person name="Beauchemin N."/>
            <person name="Sen A."/>
            <person name="Sur S.A."/>
            <person name="Gtari M."/>
            <person name="Wall L."/>
            <person name="Tisa L."/>
            <person name="Woyke T."/>
        </authorList>
    </citation>
    <scope>NUCLEOTIDE SEQUENCE [LARGE SCALE GENOMIC DNA]</scope>
    <source>
        <strain evidence="2">DSM 45817 / CECT 9037 / EuI1c</strain>
    </source>
</reference>
<accession>E3J2G9</accession>
<proteinExistence type="predicted"/>